<dbReference type="AlphaFoldDB" id="Q21QL1"/>
<dbReference type="KEGG" id="rfr:Rfer_4247"/>
<evidence type="ECO:0000256" key="1">
    <source>
        <dbReference type="SAM" id="Phobius"/>
    </source>
</evidence>
<keyword evidence="1" id="KW-0472">Membrane</keyword>
<reference evidence="3" key="1">
    <citation type="submission" date="2006-02" db="EMBL/GenBank/DDBJ databases">
        <title>Complete sequence of plasmid 1 of Rhodoferax ferrireducens DSM 15236.</title>
        <authorList>
            <person name="Copeland A."/>
            <person name="Lucas S."/>
            <person name="Lapidus A."/>
            <person name="Barry K."/>
            <person name="Detter J.C."/>
            <person name="Glavina del Rio T."/>
            <person name="Hammon N."/>
            <person name="Israni S."/>
            <person name="Pitluck S."/>
            <person name="Brettin T."/>
            <person name="Bruce D."/>
            <person name="Han C."/>
            <person name="Tapia R."/>
            <person name="Gilna P."/>
            <person name="Kiss H."/>
            <person name="Schmutz J."/>
            <person name="Larimer F."/>
            <person name="Land M."/>
            <person name="Kyrpides N."/>
            <person name="Ivanova N."/>
            <person name="Richardson P."/>
        </authorList>
    </citation>
    <scope>NUCLEOTIDE SEQUENCE [LARGE SCALE GENOMIC DNA]</scope>
    <source>
        <strain evidence="3">ATCC BAA-621 / DSM 15236 / T118</strain>
        <plasmid evidence="3">Plasmid pDSM15236</plasmid>
    </source>
</reference>
<name>Q21QL1_ALBFT</name>
<proteinExistence type="predicted"/>
<geneLocation type="plasmid" evidence="3">
    <name>pDSM15236</name>
</geneLocation>
<keyword evidence="3" id="KW-1185">Reference proteome</keyword>
<accession>Q21QL1</accession>
<feature type="transmembrane region" description="Helical" evidence="1">
    <location>
        <begin position="189"/>
        <end position="209"/>
    </location>
</feature>
<dbReference type="RefSeq" id="WP_011458805.1">
    <property type="nucleotide sequence ID" value="NC_007901.1"/>
</dbReference>
<dbReference type="HOGENOM" id="CLU_628323_0_0_4"/>
<evidence type="ECO:0000313" key="2">
    <source>
        <dbReference type="EMBL" id="ABD71934.1"/>
    </source>
</evidence>
<evidence type="ECO:0000313" key="3">
    <source>
        <dbReference type="Proteomes" id="UP000008332"/>
    </source>
</evidence>
<gene>
    <name evidence="2" type="ordered locus">Rfer_4247</name>
</gene>
<keyword evidence="2" id="KW-0614">Plasmid</keyword>
<sequence length="436" mass="47249">MEFVTINGIDLVYGVQWNSLDGIGSIEDQAKSIARKNGYGAYCVATANQKGGETIVGGIKPRVGGKLVISSAVAFAAEVEVEFAAYLGQLASGKFVLIGLLNGIPSPSFDIIGEADKIVKGLEEFEPHLAQGALLYFQNSVLDASQEIANKVQECAPSTVLRVVSDMPMRMPDDEDTVRFRDLGMHKGLKFGGLLFVALAVIAGGLYGYDYYTTQHEKMAAANDKSAAALQGYIASRDSAFQSEQTHEVLAASEFIWSQLKNQLINRAGWVIKSTDCTGPQCTLVYSRSRKATFDNFVKSAGQGETPVVLLADLETATMVVAMPAFEKVPLFNLTDFKQPENHNVDFGTRAQVMALAGITLSFTQETVLGDPNFVKDLPKGSTVVRRSGKWTATGPADTFVPVMRRLPLNITLSSVHFDVNTESVRFQAAGRYFLQ</sequence>
<keyword evidence="1" id="KW-1133">Transmembrane helix</keyword>
<organism evidence="2 3">
    <name type="scientific">Albidiferax ferrireducens (strain ATCC BAA-621 / DSM 15236 / T118)</name>
    <name type="common">Rhodoferax ferrireducens</name>
    <dbReference type="NCBI Taxonomy" id="338969"/>
    <lineage>
        <taxon>Bacteria</taxon>
        <taxon>Pseudomonadati</taxon>
        <taxon>Pseudomonadota</taxon>
        <taxon>Betaproteobacteria</taxon>
        <taxon>Burkholderiales</taxon>
        <taxon>Comamonadaceae</taxon>
        <taxon>Rhodoferax</taxon>
    </lineage>
</organism>
<keyword evidence="1" id="KW-0812">Transmembrane</keyword>
<dbReference type="EMBL" id="CP000268">
    <property type="protein sequence ID" value="ABD71934.1"/>
    <property type="molecule type" value="Genomic_DNA"/>
</dbReference>
<protein>
    <submittedName>
        <fullName evidence="2">Uncharacterized protein</fullName>
    </submittedName>
</protein>
<dbReference type="OrthoDB" id="8968970at2"/>
<dbReference type="Proteomes" id="UP000008332">
    <property type="component" value="Plasmid unnamed1"/>
</dbReference>